<feature type="compositionally biased region" description="Low complexity" evidence="13">
    <location>
        <begin position="1561"/>
        <end position="1571"/>
    </location>
</feature>
<evidence type="ECO:0000259" key="14">
    <source>
        <dbReference type="PROSITE" id="PS50157"/>
    </source>
</evidence>
<dbReference type="GO" id="GO:0000978">
    <property type="term" value="F:RNA polymerase II cis-regulatory region sequence-specific DNA binding"/>
    <property type="evidence" value="ECO:0007669"/>
    <property type="project" value="TreeGrafter"/>
</dbReference>
<gene>
    <name evidence="16" type="ORF">SUZIE_145020</name>
</gene>
<dbReference type="SMART" id="SM00355">
    <property type="entry name" value="ZnF_C2H2"/>
    <property type="match status" value="18"/>
</dbReference>
<feature type="region of interest" description="Disordered" evidence="13">
    <location>
        <begin position="1999"/>
        <end position="2019"/>
    </location>
</feature>
<feature type="compositionally biased region" description="Low complexity" evidence="13">
    <location>
        <begin position="1391"/>
        <end position="1407"/>
    </location>
</feature>
<dbReference type="Proteomes" id="UP001166674">
    <property type="component" value="Unassembled WGS sequence"/>
</dbReference>
<accession>A0AA41MTG0</accession>
<dbReference type="PROSITE" id="PS50805">
    <property type="entry name" value="KRAB"/>
    <property type="match status" value="1"/>
</dbReference>
<evidence type="ECO:0000256" key="1">
    <source>
        <dbReference type="ARBA" id="ARBA00003767"/>
    </source>
</evidence>
<evidence type="ECO:0000256" key="6">
    <source>
        <dbReference type="ARBA" id="ARBA00022771"/>
    </source>
</evidence>
<feature type="domain" description="C2H2-type" evidence="14">
    <location>
        <begin position="718"/>
        <end position="745"/>
    </location>
</feature>
<feature type="domain" description="C2H2-type" evidence="14">
    <location>
        <begin position="802"/>
        <end position="829"/>
    </location>
</feature>
<keyword evidence="6 12" id="KW-0863">Zinc-finger</keyword>
<feature type="region of interest" description="Disordered" evidence="13">
    <location>
        <begin position="149"/>
        <end position="170"/>
    </location>
</feature>
<dbReference type="FunFam" id="3.30.160.60:FF:000690">
    <property type="entry name" value="Zinc finger protein 354C"/>
    <property type="match status" value="1"/>
</dbReference>
<name>A0AA41MTG0_SCICA</name>
<feature type="region of interest" description="Disordered" evidence="13">
    <location>
        <begin position="1529"/>
        <end position="1573"/>
    </location>
</feature>
<feature type="domain" description="C2H2-type" evidence="14">
    <location>
        <begin position="522"/>
        <end position="549"/>
    </location>
</feature>
<dbReference type="FunFam" id="3.30.160.60:FF:000016">
    <property type="entry name" value="zinc finger protein 37 homolog"/>
    <property type="match status" value="2"/>
</dbReference>
<feature type="region of interest" description="Disordered" evidence="13">
    <location>
        <begin position="2208"/>
        <end position="2261"/>
    </location>
</feature>
<keyword evidence="8" id="KW-0805">Transcription regulation</keyword>
<dbReference type="Gene3D" id="3.30.160.60">
    <property type="entry name" value="Classic Zinc Finger"/>
    <property type="match status" value="19"/>
</dbReference>
<feature type="domain" description="C2H2-type" evidence="14">
    <location>
        <begin position="998"/>
        <end position="1025"/>
    </location>
</feature>
<feature type="region of interest" description="Disordered" evidence="13">
    <location>
        <begin position="1384"/>
        <end position="1414"/>
    </location>
</feature>
<dbReference type="FunFam" id="3.30.160.60:FF:000060">
    <property type="entry name" value="zinc finger protein 436"/>
    <property type="match status" value="1"/>
</dbReference>
<dbReference type="FunFam" id="3.30.160.60:FF:001158">
    <property type="entry name" value="zinc finger protein 22"/>
    <property type="match status" value="1"/>
</dbReference>
<evidence type="ECO:0000256" key="12">
    <source>
        <dbReference type="PROSITE-ProRule" id="PRU00042"/>
    </source>
</evidence>
<reference evidence="16" key="1">
    <citation type="submission" date="2020-03" db="EMBL/GenBank/DDBJ databases">
        <title>Studies in the Genomics of Life Span.</title>
        <authorList>
            <person name="Glass D."/>
        </authorList>
    </citation>
    <scope>NUCLEOTIDE SEQUENCE</scope>
    <source>
        <strain evidence="16">SUZIE</strain>
        <tissue evidence="16">Muscle</tissue>
    </source>
</reference>
<dbReference type="FunFam" id="3.30.160.60:FF:002090">
    <property type="entry name" value="Zinc finger protein 473"/>
    <property type="match status" value="3"/>
</dbReference>
<keyword evidence="11" id="KW-0539">Nucleus</keyword>
<dbReference type="FunFam" id="3.30.160.60:FF:002716">
    <property type="entry name" value="Zinc finger protein 212"/>
    <property type="match status" value="1"/>
</dbReference>
<dbReference type="InterPro" id="IPR013087">
    <property type="entry name" value="Znf_C2H2_type"/>
</dbReference>
<feature type="domain" description="C2H2-type" evidence="14">
    <location>
        <begin position="886"/>
        <end position="913"/>
    </location>
</feature>
<feature type="domain" description="C2H2-type" evidence="14">
    <location>
        <begin position="858"/>
        <end position="885"/>
    </location>
</feature>
<dbReference type="PANTHER" id="PTHR23226:SF85">
    <property type="entry name" value="ZINC FINGER PROTEIN 397"/>
    <property type="match status" value="1"/>
</dbReference>
<dbReference type="FunFam" id="3.30.160.60:FF:002254">
    <property type="entry name" value="Zinc finger protein 540"/>
    <property type="match status" value="1"/>
</dbReference>
<feature type="domain" description="C2H2-type" evidence="14">
    <location>
        <begin position="634"/>
        <end position="661"/>
    </location>
</feature>
<dbReference type="SMART" id="SM00349">
    <property type="entry name" value="KRAB"/>
    <property type="match status" value="1"/>
</dbReference>
<evidence type="ECO:0000313" key="17">
    <source>
        <dbReference type="Proteomes" id="UP001166674"/>
    </source>
</evidence>
<dbReference type="FunFam" id="3.30.160.60:FF:001085">
    <property type="entry name" value="Zinc finger protein 184"/>
    <property type="match status" value="1"/>
</dbReference>
<dbReference type="Gene3D" id="6.10.140.140">
    <property type="match status" value="1"/>
</dbReference>
<evidence type="ECO:0000259" key="15">
    <source>
        <dbReference type="PROSITE" id="PS50805"/>
    </source>
</evidence>
<dbReference type="PROSITE" id="PS50157">
    <property type="entry name" value="ZINC_FINGER_C2H2_2"/>
    <property type="match status" value="18"/>
</dbReference>
<dbReference type="FunFam" id="3.30.160.60:FF:002343">
    <property type="entry name" value="Zinc finger protein 33A"/>
    <property type="match status" value="1"/>
</dbReference>
<feature type="domain" description="C2H2-type" evidence="14">
    <location>
        <begin position="774"/>
        <end position="801"/>
    </location>
</feature>
<comment type="function">
    <text evidence="1">May be involved in transcriptional regulation.</text>
</comment>
<dbReference type="PROSITE" id="PS00028">
    <property type="entry name" value="ZINC_FINGER_C2H2_1"/>
    <property type="match status" value="18"/>
</dbReference>
<evidence type="ECO:0000256" key="5">
    <source>
        <dbReference type="ARBA" id="ARBA00022737"/>
    </source>
</evidence>
<feature type="region of interest" description="Disordered" evidence="13">
    <location>
        <begin position="2150"/>
        <end position="2175"/>
    </location>
</feature>
<evidence type="ECO:0000313" key="16">
    <source>
        <dbReference type="EMBL" id="MBZ3877855.1"/>
    </source>
</evidence>
<feature type="domain" description="C2H2-type" evidence="14">
    <location>
        <begin position="746"/>
        <end position="773"/>
    </location>
</feature>
<evidence type="ECO:0000256" key="7">
    <source>
        <dbReference type="ARBA" id="ARBA00022833"/>
    </source>
</evidence>
<dbReference type="FunFam" id="3.30.160.60:FF:000773">
    <property type="entry name" value="Zinc finger protein 44"/>
    <property type="match status" value="1"/>
</dbReference>
<feature type="compositionally biased region" description="Polar residues" evidence="13">
    <location>
        <begin position="2002"/>
        <end position="2014"/>
    </location>
</feature>
<dbReference type="FunFam" id="3.30.160.60:FF:000070">
    <property type="entry name" value="zinc finger protein 689 isoform X1"/>
    <property type="match status" value="1"/>
</dbReference>
<feature type="compositionally biased region" description="Basic residues" evidence="13">
    <location>
        <begin position="1306"/>
        <end position="1320"/>
    </location>
</feature>
<dbReference type="InterPro" id="IPR036051">
    <property type="entry name" value="KRAB_dom_sf"/>
</dbReference>
<keyword evidence="5" id="KW-0677">Repeat</keyword>
<feature type="domain" description="C2H2-type" evidence="14">
    <location>
        <begin position="578"/>
        <end position="605"/>
    </location>
</feature>
<dbReference type="SUPFAM" id="SSF109640">
    <property type="entry name" value="KRAB domain (Kruppel-associated box)"/>
    <property type="match status" value="1"/>
</dbReference>
<dbReference type="FunFam" id="3.30.160.60:FF:001100">
    <property type="entry name" value="Zinc finger protein 184"/>
    <property type="match status" value="1"/>
</dbReference>
<feature type="compositionally biased region" description="Basic and acidic residues" evidence="13">
    <location>
        <begin position="1230"/>
        <end position="1249"/>
    </location>
</feature>
<evidence type="ECO:0000256" key="2">
    <source>
        <dbReference type="ARBA" id="ARBA00004123"/>
    </source>
</evidence>
<dbReference type="Pfam" id="PF00096">
    <property type="entry name" value="zf-C2H2"/>
    <property type="match status" value="18"/>
</dbReference>
<feature type="region of interest" description="Disordered" evidence="13">
    <location>
        <begin position="1120"/>
        <end position="1332"/>
    </location>
</feature>
<protein>
    <submittedName>
        <fullName evidence="16">Zinc finger protein 184</fullName>
    </submittedName>
</protein>
<evidence type="ECO:0000256" key="13">
    <source>
        <dbReference type="SAM" id="MobiDB-lite"/>
    </source>
</evidence>
<feature type="compositionally biased region" description="Low complexity" evidence="13">
    <location>
        <begin position="1211"/>
        <end position="1229"/>
    </location>
</feature>
<comment type="subcellular location">
    <subcellularLocation>
        <location evidence="2">Nucleus</location>
    </subcellularLocation>
</comment>
<keyword evidence="10" id="KW-0804">Transcription</keyword>
<dbReference type="GO" id="GO:0008270">
    <property type="term" value="F:zinc ion binding"/>
    <property type="evidence" value="ECO:0007669"/>
    <property type="project" value="UniProtKB-KW"/>
</dbReference>
<feature type="domain" description="C2H2-type" evidence="14">
    <location>
        <begin position="662"/>
        <end position="689"/>
    </location>
</feature>
<proteinExistence type="inferred from homology"/>
<dbReference type="GO" id="GO:0000981">
    <property type="term" value="F:DNA-binding transcription factor activity, RNA polymerase II-specific"/>
    <property type="evidence" value="ECO:0007669"/>
    <property type="project" value="TreeGrafter"/>
</dbReference>
<evidence type="ECO:0000256" key="4">
    <source>
        <dbReference type="ARBA" id="ARBA00022723"/>
    </source>
</evidence>
<dbReference type="SUPFAM" id="SSF57667">
    <property type="entry name" value="beta-beta-alpha zinc fingers"/>
    <property type="match status" value="9"/>
</dbReference>
<evidence type="ECO:0000256" key="9">
    <source>
        <dbReference type="ARBA" id="ARBA00023125"/>
    </source>
</evidence>
<feature type="domain" description="C2H2-type" evidence="14">
    <location>
        <begin position="970"/>
        <end position="997"/>
    </location>
</feature>
<feature type="domain" description="C2H2-type" evidence="14">
    <location>
        <begin position="550"/>
        <end position="577"/>
    </location>
</feature>
<evidence type="ECO:0000256" key="8">
    <source>
        <dbReference type="ARBA" id="ARBA00023015"/>
    </source>
</evidence>
<keyword evidence="9" id="KW-0238">DNA-binding</keyword>
<feature type="compositionally biased region" description="Basic and acidic residues" evidence="13">
    <location>
        <begin position="1432"/>
        <end position="1451"/>
    </location>
</feature>
<feature type="domain" description="C2H2-type" evidence="14">
    <location>
        <begin position="942"/>
        <end position="969"/>
    </location>
</feature>
<feature type="domain" description="C2H2-type" evidence="14">
    <location>
        <begin position="914"/>
        <end position="941"/>
    </location>
</feature>
<feature type="domain" description="KRAB" evidence="15">
    <location>
        <begin position="227"/>
        <end position="298"/>
    </location>
</feature>
<keyword evidence="7" id="KW-0862">Zinc</keyword>
<comment type="similarity">
    <text evidence="3">Belongs to the krueppel C2H2-type zinc-finger protein family.</text>
</comment>
<evidence type="ECO:0000256" key="10">
    <source>
        <dbReference type="ARBA" id="ARBA00023163"/>
    </source>
</evidence>
<dbReference type="InterPro" id="IPR001909">
    <property type="entry name" value="KRAB"/>
</dbReference>
<feature type="region of interest" description="Disordered" evidence="13">
    <location>
        <begin position="493"/>
        <end position="512"/>
    </location>
</feature>
<dbReference type="CDD" id="cd07765">
    <property type="entry name" value="KRAB_A-box"/>
    <property type="match status" value="1"/>
</dbReference>
<dbReference type="FunFam" id="3.30.160.60:FF:001155">
    <property type="entry name" value="Zinc finger 30C"/>
    <property type="match status" value="1"/>
</dbReference>
<sequence>MYLHPCARAPAPSPLHPHPCTLTPAPAPLHPHPCTFTPAPAPLHLHPCTGARAFRLLFLGDEGPRRLEDGDTFRSWTHATLFWPVDEQRQPQDGEFPILVAWREEPRQEALPEPRRPAGAAGGVVQRAALEAPRRRWESRERIPWRVQGGQRGVPSLGDRGGLATRCPRTRQDSVQHRACAAERPDLRPPRECWPLAQVEAGMSSPEDPFLHGERTLLPSASFRESVTFRDVVVDFTQEEWKQLDPIQRDLFRDVTLENYTHLVSIGLQVSKPDVISQLEQGTEPWTVEPVGPLGATRLCGLHYPRCSACWRYSYSHLLYECVFLGVLPVHRDSLKHLSVPEACCTDPVFEEEFCAETACVGACCATTHLQGWKGCFIRSFPQQQFSVQGRLIFYFISEGEARPEDSVFPPELGISEEEPSLEAIVGIHRRGDSWSSHVLETRESGSNVEGQQANQQTPPWEAEVAKKTVPTWEGGPARDELGKSISVSSSLVTQKEISPGQASAKISVKQNSHPVKKEKSCKCSECGKAFSYCSALIRHQRTHTGEKPYKCNECEKAFSRSENLINHQRIHTGDKPYKCDQCGKGFIEGPSLTQHQRIHTGEKPYKCEECGKAFSQRTHLVQHQRIHTGEKPYTCNDCGKAFSQRGHFMEHQKIHTGEKPFKCEECDKTFTRSTHLTQHQKIHTGEKTYKCNECGKAFNGPSTFIRHHMIHTGEKPYECSQCGKAFSQHSNLTQHQKTHTGEKPYDCAECGKSFSYWSSLAQHLKIHTGEKPYKCSECGKAFSYCSSLTQHRRIHTREKPFACGECGKAFSYLSNLNQHQKTHTQEKAYECKECGKAFIRSSSLAKHERIHTGEKPYQCHECGKTFSYGSSLIQHRKIHTGERPYKCSECGRAFNQNIHLTQHKRIHTGAKPYACPACGKAFRHCSSLAQHQKTHTEEKPYQCGKCEKTFSQSSHLTQHQRIHTGEKPYKCSACDKAFSRSTHLTEHQNTHSGEKPYNCSECRKTFSQSTYLTQHQRIHSGEKPFGCSDCGKAFRTGSCCGLFGKAEGGGVRGGLRGVWVRRCRACLAHPGGQRPPAGTAANNLGPWIRPPGGAAGTPRGPRLGQFFPTVTVCWRRLEEEREDPSPFRPGLQFRVPTSLPPELPAGTPGTAGATEPHRPGVEAPGVAVGSSRPRAVPAPPARAAPGVGAERSQAASWAAGPRVPRSRHAPQGASSSSGSRFPSRPGPNRRSDPGRSDSGRFRGRRENGPLKLPSRPSTAPSAPMGSFLGKPGPSASPASAPADSPERPRIRRPAPPLCHVQRVQYIHRAHPAPRRRPARRPPNWDPAHPSRGVNEAWRRFPMNRFQNSVMGPLPSDWWESYLKRTIWSLRHPRAVWSPVTVKISPPGQKAPPSVSSAGVIASAGPSEVPPDPCAKETVLRALRQCRRGSARVREPPLPRSSDAERSREIRPSAFKPLAKQPASAYLVPRPGLLKRSFHSWSSGHSLRRSGCCSESCSAGRRTGGPLCAKRNAISSSYSSSRDFTEPWRRSFPSTSIQTPEWPVKRKEKGHQSLSPVPLVSDSGSPGAPDSGEQHRLKVPLLFSRPGNLLSTSSAPQLGCAGAGKALALGKEAGPQWGDKTRENTALAWAGSPHSLPFTVPPPEAAATTSTHQLDILKMQKSPGPLAFPGSPGEATHVAQCSQKTPSLPALAGCSHSEPPPETSTDAKPTATCILLTPASPTSPATDTAGLPSIPQADRSAMPLDPPVVTLAAPTLQGTRFGVMAPPAPRPSLAPPAVASVCPILRPALGPPHRAEMAGSLNPSIPGTPAASTGTSCPATPGVCTPTAQPVFGSTGPLTATAVQPPSPCRQPSLPGAPASSPLFHGLARATPVVRSTPTSTSKDSAFRPALGLSTSGGTCSVLPSRNTFMLGAAQAFGASFSPARGFILSPHQHPVLPTVHTVTVFSHVFPSVVQILPCRGSDGFRDVSAPALLPASQPALLPSTSNLTPPFRVPTGLGSRPSISRSPGVTPQPASGAIAGQKQGFPQPVLAPHCGDLLLFGASAVAVPIPVPTPAQPASGAVTPAAPTPHVPASVQCSLGSTPDGLPPGPVSPADTAVATHNHESGARGSVFGSTAPRPFAFGGLVTPMDCGESGVLVSSPGVSAASGASGVDAGLSGTTSPVSHFGEGRRLPSPNTPFFLGKASFSAKKIMSFAHSTPIPGSVQAGSRLGLGLSPPPSQESMGRGAFKSSARSFSIGAKSKTPRNREQGYSRRHHAHKK</sequence>
<dbReference type="EMBL" id="JAATJV010307300">
    <property type="protein sequence ID" value="MBZ3877855.1"/>
    <property type="molecule type" value="Genomic_DNA"/>
</dbReference>
<dbReference type="Pfam" id="PF15229">
    <property type="entry name" value="POM121"/>
    <property type="match status" value="1"/>
</dbReference>
<dbReference type="FunFam" id="3.30.160.60:FF:000824">
    <property type="entry name" value="Zinc finger protein 184"/>
    <property type="match status" value="1"/>
</dbReference>
<feature type="domain" description="C2H2-type" evidence="14">
    <location>
        <begin position="606"/>
        <end position="633"/>
    </location>
</feature>
<keyword evidence="4" id="KW-0479">Metal-binding</keyword>
<organism evidence="16 17">
    <name type="scientific">Sciurus carolinensis</name>
    <name type="common">Eastern gray squirrel</name>
    <dbReference type="NCBI Taxonomy" id="30640"/>
    <lineage>
        <taxon>Eukaryota</taxon>
        <taxon>Metazoa</taxon>
        <taxon>Chordata</taxon>
        <taxon>Craniata</taxon>
        <taxon>Vertebrata</taxon>
        <taxon>Euteleostomi</taxon>
        <taxon>Mammalia</taxon>
        <taxon>Eutheria</taxon>
        <taxon>Euarchontoglires</taxon>
        <taxon>Glires</taxon>
        <taxon>Rodentia</taxon>
        <taxon>Sciuromorpha</taxon>
        <taxon>Sciuridae</taxon>
        <taxon>Sciurinae</taxon>
        <taxon>Sciurini</taxon>
        <taxon>Sciurus</taxon>
    </lineage>
</organism>
<keyword evidence="17" id="KW-1185">Reference proteome</keyword>
<dbReference type="Pfam" id="PF01352">
    <property type="entry name" value="KRAB"/>
    <property type="match status" value="1"/>
</dbReference>
<evidence type="ECO:0000256" key="3">
    <source>
        <dbReference type="ARBA" id="ARBA00006991"/>
    </source>
</evidence>
<dbReference type="GO" id="GO:0022603">
    <property type="term" value="P:regulation of anatomical structure morphogenesis"/>
    <property type="evidence" value="ECO:0007669"/>
    <property type="project" value="UniProtKB-ARBA"/>
</dbReference>
<feature type="compositionally biased region" description="Low complexity" evidence="13">
    <location>
        <begin position="2150"/>
        <end position="2159"/>
    </location>
</feature>
<dbReference type="GO" id="GO:0005634">
    <property type="term" value="C:nucleus"/>
    <property type="evidence" value="ECO:0007669"/>
    <property type="project" value="UniProtKB-SubCell"/>
</dbReference>
<dbReference type="PANTHER" id="PTHR23226">
    <property type="entry name" value="ZINC FINGER AND SCAN DOMAIN-CONTAINING"/>
    <property type="match status" value="1"/>
</dbReference>
<feature type="domain" description="C2H2-type" evidence="14">
    <location>
        <begin position="830"/>
        <end position="857"/>
    </location>
</feature>
<feature type="domain" description="C2H2-type" evidence="14">
    <location>
        <begin position="690"/>
        <end position="717"/>
    </location>
</feature>
<feature type="region of interest" description="Disordered" evidence="13">
    <location>
        <begin position="1428"/>
        <end position="1455"/>
    </location>
</feature>
<dbReference type="InterPro" id="IPR036236">
    <property type="entry name" value="Znf_C2H2_sf"/>
</dbReference>
<feature type="compositionally biased region" description="Low complexity" evidence="13">
    <location>
        <begin position="1274"/>
        <end position="1284"/>
    </location>
</feature>
<evidence type="ECO:0000256" key="11">
    <source>
        <dbReference type="ARBA" id="ARBA00023242"/>
    </source>
</evidence>
<dbReference type="FunFam" id="3.30.160.60:FF:000252">
    <property type="entry name" value="Zinc finger protein 287"/>
    <property type="match status" value="1"/>
</dbReference>
<comment type="caution">
    <text evidence="16">The sequence shown here is derived from an EMBL/GenBank/DDBJ whole genome shotgun (WGS) entry which is preliminary data.</text>
</comment>